<dbReference type="PANTHER" id="PTHR10543">
    <property type="entry name" value="BETA-CAROTENE DIOXYGENASE"/>
    <property type="match status" value="1"/>
</dbReference>
<keyword evidence="3" id="KW-0560">Oxidoreductase</keyword>
<evidence type="ECO:0000313" key="6">
    <source>
        <dbReference type="EMBL" id="CAD8553214.1"/>
    </source>
</evidence>
<organism evidence="6">
    <name type="scientific">Calcidiscus leptoporus</name>
    <dbReference type="NCBI Taxonomy" id="127549"/>
    <lineage>
        <taxon>Eukaryota</taxon>
        <taxon>Haptista</taxon>
        <taxon>Haptophyta</taxon>
        <taxon>Prymnesiophyceae</taxon>
        <taxon>Coccolithales</taxon>
        <taxon>Calcidiscaceae</taxon>
        <taxon>Calcidiscus</taxon>
    </lineage>
</organism>
<dbReference type="GO" id="GO:0010436">
    <property type="term" value="F:carotenoid dioxygenase activity"/>
    <property type="evidence" value="ECO:0007669"/>
    <property type="project" value="TreeGrafter"/>
</dbReference>
<dbReference type="GO" id="GO:0016121">
    <property type="term" value="P:carotene catabolic process"/>
    <property type="evidence" value="ECO:0007669"/>
    <property type="project" value="TreeGrafter"/>
</dbReference>
<proteinExistence type="inferred from homology"/>
<dbReference type="InterPro" id="IPR004294">
    <property type="entry name" value="Carotenoid_Oase"/>
</dbReference>
<keyword evidence="2 5" id="KW-0479">Metal-binding</keyword>
<comment type="cofactor">
    <cofactor evidence="5">
        <name>Fe(2+)</name>
        <dbReference type="ChEBI" id="CHEBI:29033"/>
    </cofactor>
    <text evidence="5">Binds 1 Fe(2+) ion per subunit.</text>
</comment>
<dbReference type="EMBL" id="HBER01057119">
    <property type="protein sequence ID" value="CAD8553214.1"/>
    <property type="molecule type" value="Transcribed_RNA"/>
</dbReference>
<evidence type="ECO:0000256" key="2">
    <source>
        <dbReference type="ARBA" id="ARBA00022723"/>
    </source>
</evidence>
<keyword evidence="4 5" id="KW-0408">Iron</keyword>
<feature type="binding site" evidence="5">
    <location>
        <position position="359"/>
    </location>
    <ligand>
        <name>Fe cation</name>
        <dbReference type="ChEBI" id="CHEBI:24875"/>
        <note>catalytic</note>
    </ligand>
</feature>
<protein>
    <recommendedName>
        <fullName evidence="7">Carotenoid oxygenase</fullName>
    </recommendedName>
</protein>
<evidence type="ECO:0008006" key="7">
    <source>
        <dbReference type="Google" id="ProtNLM"/>
    </source>
</evidence>
<dbReference type="PANTHER" id="PTHR10543:SF89">
    <property type="entry name" value="CAROTENOID 9,10(9',10')-CLEAVAGE DIOXYGENASE 1"/>
    <property type="match status" value="1"/>
</dbReference>
<feature type="binding site" evidence="5">
    <location>
        <position position="566"/>
    </location>
    <ligand>
        <name>Fe cation</name>
        <dbReference type="ChEBI" id="CHEBI:24875"/>
        <note>catalytic</note>
    </ligand>
</feature>
<dbReference type="AlphaFoldDB" id="A0A7S0P4S4"/>
<dbReference type="Pfam" id="PF03055">
    <property type="entry name" value="RPE65"/>
    <property type="match status" value="1"/>
</dbReference>
<sequence length="577" mass="61524">MLVAAAALLLSHGRNVPGERAPCMRLGRPAMAIAPSADVWNPRVKEAWTRAYASARNVPAEYEIAEITGRIPRGLRGTVFRNGPGNFERGGRRYDHVLDGDGLLCRFSLDGSSGRAHFMSKFVGTPYLDAEVEADQILYRNTFGTQPRGGLLANIGRIALKNPANTHVAVSWGGKCLALWEAALPCRIDPATLDYLGVETFDGAGDLPNGGLTITTGLGSDFDRAIGAGVGFTAHPREDRKRRRMVGWTWAATLAGDSLPATIREWDSASGELLHTTPVTLPTALAPHDFALTDNWYVYVLNAMELKLAPFVLGLTGPVGALLTTGEGVTLHLVPRPGGAASHRGPLTVRTDDPYFAIHHATAFEETATEAGASTLRLYTAAWPRVGAGPFLGDWGGAVPLYDDGKISPTQLLLTTIHVPDAGAGADGGATVERTSVVGGACIDHPHVDPRFDGDPRVRYVYMSYCNAAGESGSPPIGWARWDRVTGETQVWRAPPDTFCEEVVVIPRPSDATGGGAEDMADVWVAGMMFDAQRGRSCLAILDGDQLEAGPVCQLWLKDAVPHGLHGCFTPEVYGCG</sequence>
<evidence type="ECO:0000256" key="4">
    <source>
        <dbReference type="ARBA" id="ARBA00023004"/>
    </source>
</evidence>
<gene>
    <name evidence="6" type="ORF">CLEP1334_LOCUS28505</name>
</gene>
<comment type="similarity">
    <text evidence="1">Belongs to the carotenoid oxygenase family.</text>
</comment>
<dbReference type="GO" id="GO:0046872">
    <property type="term" value="F:metal ion binding"/>
    <property type="evidence" value="ECO:0007669"/>
    <property type="project" value="UniProtKB-KW"/>
</dbReference>
<feature type="binding site" evidence="5">
    <location>
        <position position="235"/>
    </location>
    <ligand>
        <name>Fe cation</name>
        <dbReference type="ChEBI" id="CHEBI:24875"/>
        <note>catalytic</note>
    </ligand>
</feature>
<evidence type="ECO:0000256" key="1">
    <source>
        <dbReference type="ARBA" id="ARBA00006787"/>
    </source>
</evidence>
<reference evidence="6" key="1">
    <citation type="submission" date="2021-01" db="EMBL/GenBank/DDBJ databases">
        <authorList>
            <person name="Corre E."/>
            <person name="Pelletier E."/>
            <person name="Niang G."/>
            <person name="Scheremetjew M."/>
            <person name="Finn R."/>
            <person name="Kale V."/>
            <person name="Holt S."/>
            <person name="Cochrane G."/>
            <person name="Meng A."/>
            <person name="Brown T."/>
            <person name="Cohen L."/>
        </authorList>
    </citation>
    <scope>NUCLEOTIDE SEQUENCE</scope>
    <source>
        <strain evidence="6">RCC1130</strain>
    </source>
</reference>
<accession>A0A7S0P4S4</accession>
<evidence type="ECO:0000256" key="3">
    <source>
        <dbReference type="ARBA" id="ARBA00023002"/>
    </source>
</evidence>
<feature type="binding site" evidence="5">
    <location>
        <position position="288"/>
    </location>
    <ligand>
        <name>Fe cation</name>
        <dbReference type="ChEBI" id="CHEBI:24875"/>
        <note>catalytic</note>
    </ligand>
</feature>
<name>A0A7S0P4S4_9EUKA</name>
<evidence type="ECO:0000256" key="5">
    <source>
        <dbReference type="PIRSR" id="PIRSR604294-1"/>
    </source>
</evidence>